<keyword evidence="4" id="KW-0798">TonB box</keyword>
<feature type="domain" description="TonB-dependent receptor plug" evidence="7">
    <location>
        <begin position="76"/>
        <end position="192"/>
    </location>
</feature>
<comment type="subcellular location">
    <subcellularLocation>
        <location evidence="1 4">Cell outer membrane</location>
    </subcellularLocation>
</comment>
<dbReference type="Gene3D" id="2.40.170.20">
    <property type="entry name" value="TonB-dependent receptor, beta-barrel domain"/>
    <property type="match status" value="1"/>
</dbReference>
<dbReference type="GO" id="GO:0009279">
    <property type="term" value="C:cell outer membrane"/>
    <property type="evidence" value="ECO:0007669"/>
    <property type="project" value="UniProtKB-SubCell"/>
</dbReference>
<feature type="signal peptide" evidence="5">
    <location>
        <begin position="1"/>
        <end position="29"/>
    </location>
</feature>
<evidence type="ECO:0000256" key="4">
    <source>
        <dbReference type="RuleBase" id="RU003357"/>
    </source>
</evidence>
<keyword evidence="5" id="KW-0732">Signal</keyword>
<dbReference type="PANTHER" id="PTHR47234:SF2">
    <property type="entry name" value="TONB-DEPENDENT RECEPTOR"/>
    <property type="match status" value="1"/>
</dbReference>
<reference evidence="8 9" key="2">
    <citation type="submission" date="2017-06" db="EMBL/GenBank/DDBJ databases">
        <authorList>
            <person name="Kim H.J."/>
            <person name="Triplett B.A."/>
        </authorList>
    </citation>
    <scope>NUCLEOTIDE SEQUENCE [LARGE SCALE GENOMIC DNA]</scope>
    <source>
        <strain evidence="8 9">BZC3</strain>
    </source>
</reference>
<dbReference type="Gene3D" id="2.170.130.10">
    <property type="entry name" value="TonB-dependent receptor, plug domain"/>
    <property type="match status" value="1"/>
</dbReference>
<evidence type="ECO:0000259" key="7">
    <source>
        <dbReference type="Pfam" id="PF07715"/>
    </source>
</evidence>
<evidence type="ECO:0000313" key="8">
    <source>
        <dbReference type="EMBL" id="ASD27666.1"/>
    </source>
</evidence>
<dbReference type="AlphaFoldDB" id="A0A1Z3LZW7"/>
<dbReference type="InterPro" id="IPR012910">
    <property type="entry name" value="Plug_dom"/>
</dbReference>
<name>A0A1Z3LZW7_BREDI</name>
<feature type="domain" description="TonB-dependent receptor-like beta-barrel" evidence="6">
    <location>
        <begin position="774"/>
        <end position="1238"/>
    </location>
</feature>
<protein>
    <recommendedName>
        <fullName evidence="10">TonB-dependent receptor</fullName>
    </recommendedName>
</protein>
<dbReference type="InterPro" id="IPR000531">
    <property type="entry name" value="Beta-barrel_TonB"/>
</dbReference>
<evidence type="ECO:0000256" key="2">
    <source>
        <dbReference type="ARBA" id="ARBA00023136"/>
    </source>
</evidence>
<evidence type="ECO:0000313" key="9">
    <source>
        <dbReference type="Proteomes" id="UP000197024"/>
    </source>
</evidence>
<dbReference type="InterPro" id="IPR037066">
    <property type="entry name" value="Plug_dom_sf"/>
</dbReference>
<dbReference type="InterPro" id="IPR036942">
    <property type="entry name" value="Beta-barrel_TonB_sf"/>
</dbReference>
<comment type="similarity">
    <text evidence="4">Belongs to the TonB-dependent receptor family.</text>
</comment>
<feature type="chain" id="PRO_5013209944" description="TonB-dependent receptor" evidence="5">
    <location>
        <begin position="30"/>
        <end position="1270"/>
    </location>
</feature>
<keyword evidence="3" id="KW-0998">Cell outer membrane</keyword>
<evidence type="ECO:0000259" key="6">
    <source>
        <dbReference type="Pfam" id="PF00593"/>
    </source>
</evidence>
<reference evidence="8 9" key="1">
    <citation type="submission" date="2017-06" db="EMBL/GenBank/DDBJ databases">
        <title>Biodegradation of gentamicin by bacterial consortia AMQD4 in synthetic medium and raw gentamicin sewage.</title>
        <authorList>
            <person name="Chang H."/>
            <person name="Feng Y."/>
            <person name="Li Z."/>
            <person name="Xue J."/>
            <person name="Cheng D."/>
        </authorList>
    </citation>
    <scope>NUCLEOTIDE SEQUENCE [LARGE SCALE GENOMIC DNA]</scope>
    <source>
        <strain evidence="8 9">BZC3</strain>
    </source>
</reference>
<evidence type="ECO:0008006" key="10">
    <source>
        <dbReference type="Google" id="ProtNLM"/>
    </source>
</evidence>
<organism evidence="8 9">
    <name type="scientific">Brevundimonas diminuta</name>
    <name type="common">Pseudomonas diminuta</name>
    <dbReference type="NCBI Taxonomy" id="293"/>
    <lineage>
        <taxon>Bacteria</taxon>
        <taxon>Pseudomonadati</taxon>
        <taxon>Pseudomonadota</taxon>
        <taxon>Alphaproteobacteria</taxon>
        <taxon>Caulobacterales</taxon>
        <taxon>Caulobacteraceae</taxon>
        <taxon>Brevundimonas</taxon>
    </lineage>
</organism>
<accession>A0A1Z3LZW7</accession>
<evidence type="ECO:0000256" key="3">
    <source>
        <dbReference type="ARBA" id="ARBA00023237"/>
    </source>
</evidence>
<evidence type="ECO:0000256" key="1">
    <source>
        <dbReference type="ARBA" id="ARBA00004442"/>
    </source>
</evidence>
<evidence type="ECO:0000256" key="5">
    <source>
        <dbReference type="SAM" id="SignalP"/>
    </source>
</evidence>
<dbReference type="PANTHER" id="PTHR47234">
    <property type="match status" value="1"/>
</dbReference>
<gene>
    <name evidence="8" type="ORF">CD943_12660</name>
</gene>
<sequence length="1270" mass="135242">MGALMTKHRYWLGTTVLAGALAVSVPAWAQEQDEAARQSSSSSATQTDQAVMVEEVVVTGSRIPRPQYEGTIPGVQVTSKDITERLFTNAGDVLNDIPLVGAGASLNGTNGGQTASLGVTYVDLLNLGTARTLTLVNGRRFVSNNSATIFVSGNETGSQVDASTIPVALIDRVDVLTVGGAAAYGADAVSGVVNYVLKDRYEGAEVNLIGGQTFDYQDAARYSVNATYGRNFLDDRLNVAVSGEYSHIDSVLGDQRDFLMEQAGSISNPFNGGMRNGAFSPGAVGSTAFLPSGADGQPNLIYTAGLRSYLTWYGGQIFNPTFSGLNEEYPAVAGLVPGGSANMPGFARIAAPAWSFFSSALQQIPGAPNLCNAGAFSSAAAAAAASANPRICNFAPSSLPGATAAEQDAIANRVFSFYNVARPTGATAAQVRAAALQVLQANNPTAREYFAANPNVPLNAFLGSFIAGLPDVANTGAFAGMLPRTAVPIRFDASGNVAAFSYGSPTPTTPGTAGSSVGGDGALRQFTNVLRVEQERYVANVIGSYRVTDNIQFFTENLYSDITVRNPFSSGGLFNGVTSSSTENAALLVNVNHPFLTAQNRADLAAAGITGNFTLSRYNEDLVNDISQESTMETIRSVNGFKGDFEAFGRSFGWELSHTYGKAETQVEFSAIRDVEFAMALDAVNVNGEVVCRAKAVGLNAYLNSFGASRQIPGIQPQIISQIGSDGVREQVIFQNNVTQQMVDNCAPVNVFGEGRASQAAKDFVSVRNFFKNESTQNFTQATLTGELFNLPAGPLQFAISGELRKEELAYTTDEVNRIGGTRSAPSATTFAEVETREGGIELRIPVFGGDFQVPYVGSLEINPSVRWTRLKGEAASFRDTSGTLRTPTYKGETENVYTIAATWQPIDDIAFRGNVSRSVRNPSIVELFLGGQPFFTSIPQDPCSVTNIDLRSNRRANCVSDVLAKAAANGGRLGSSTGGGLITIASEADATSFLASHYRPNGSAFTGLISGAQTLKPEQGESWTAGVVLQPRFLPGLMIASDYLEIEVTDALGPLLAQPAAEFCYDSPNFPDNTADVGVNSCAGIRRDSNFQYTNGFELPFFNLGSTKVRAVNANVAYSHDIEGTPWPTTIGFRGNAYYLLEYTQSASGTYEDATSTRNTLANPQLKLQLTALLNTGRLNARWTIDYQDSASIKSSGIPIGIEFQPIVSYPSYSLHRLSVGWDFTDSVRGQFVVDNVFDKNSLGAQGYYNDAYVDRIGRRWTMSLGMKF</sequence>
<dbReference type="Pfam" id="PF00593">
    <property type="entry name" value="TonB_dep_Rec_b-barrel"/>
    <property type="match status" value="1"/>
</dbReference>
<keyword evidence="2 4" id="KW-0472">Membrane</keyword>
<dbReference type="SUPFAM" id="SSF56935">
    <property type="entry name" value="Porins"/>
    <property type="match status" value="2"/>
</dbReference>
<dbReference type="Proteomes" id="UP000197024">
    <property type="component" value="Chromosome"/>
</dbReference>
<dbReference type="Pfam" id="PF07715">
    <property type="entry name" value="Plug"/>
    <property type="match status" value="1"/>
</dbReference>
<dbReference type="EMBL" id="CP021995">
    <property type="protein sequence ID" value="ASD27666.1"/>
    <property type="molecule type" value="Genomic_DNA"/>
</dbReference>
<proteinExistence type="inferred from homology"/>